<dbReference type="RefSeq" id="WP_327966908.1">
    <property type="nucleotide sequence ID" value="NZ_JARMQG010000062.1"/>
</dbReference>
<protein>
    <recommendedName>
        <fullName evidence="4">Lipoprotein</fullName>
    </recommendedName>
</protein>
<accession>A0ABU6N6Z7</accession>
<keyword evidence="1" id="KW-0732">Signal</keyword>
<evidence type="ECO:0000313" key="2">
    <source>
        <dbReference type="EMBL" id="MED3561996.1"/>
    </source>
</evidence>
<dbReference type="PROSITE" id="PS51257">
    <property type="entry name" value="PROKAR_LIPOPROTEIN"/>
    <property type="match status" value="1"/>
</dbReference>
<reference evidence="2 3" key="1">
    <citation type="submission" date="2023-03" db="EMBL/GenBank/DDBJ databases">
        <title>Bacillus Genome Sequencing.</title>
        <authorList>
            <person name="Dunlap C."/>
        </authorList>
    </citation>
    <scope>NUCLEOTIDE SEQUENCE [LARGE SCALE GENOMIC DNA]</scope>
    <source>
        <strain evidence="2 3">B-14544</strain>
    </source>
</reference>
<evidence type="ECO:0000256" key="1">
    <source>
        <dbReference type="SAM" id="SignalP"/>
    </source>
</evidence>
<sequence>MKKTRLFILLLILILAACSKQISLSGESKHWEGRYIANIDGNREDGNFIFGYKNANKQTEFKNLNVEIKNGLGKTVKNEEQHKGATITIIRSCSGCAVTDETQTYKVTIKWDDKYEETFDLKKKK</sequence>
<feature type="signal peptide" evidence="1">
    <location>
        <begin position="1"/>
        <end position="19"/>
    </location>
</feature>
<comment type="caution">
    <text evidence="2">The sequence shown here is derived from an EMBL/GenBank/DDBJ whole genome shotgun (WGS) entry which is preliminary data.</text>
</comment>
<evidence type="ECO:0000313" key="3">
    <source>
        <dbReference type="Proteomes" id="UP001330749"/>
    </source>
</evidence>
<dbReference type="Proteomes" id="UP001330749">
    <property type="component" value="Unassembled WGS sequence"/>
</dbReference>
<organism evidence="2 3">
    <name type="scientific">Bacillus xiapuensis</name>
    <dbReference type="NCBI Taxonomy" id="2014075"/>
    <lineage>
        <taxon>Bacteria</taxon>
        <taxon>Bacillati</taxon>
        <taxon>Bacillota</taxon>
        <taxon>Bacilli</taxon>
        <taxon>Bacillales</taxon>
        <taxon>Bacillaceae</taxon>
        <taxon>Bacillus</taxon>
    </lineage>
</organism>
<feature type="chain" id="PRO_5046001548" description="Lipoprotein" evidence="1">
    <location>
        <begin position="20"/>
        <end position="125"/>
    </location>
</feature>
<evidence type="ECO:0008006" key="4">
    <source>
        <dbReference type="Google" id="ProtNLM"/>
    </source>
</evidence>
<name>A0ABU6N6Z7_9BACI</name>
<keyword evidence="3" id="KW-1185">Reference proteome</keyword>
<dbReference type="EMBL" id="JARMQG010000062">
    <property type="protein sequence ID" value="MED3561996.1"/>
    <property type="molecule type" value="Genomic_DNA"/>
</dbReference>
<proteinExistence type="predicted"/>
<gene>
    <name evidence="2" type="ORF">P4447_05660</name>
</gene>